<feature type="compositionally biased region" description="Basic residues" evidence="1">
    <location>
        <begin position="172"/>
        <end position="181"/>
    </location>
</feature>
<dbReference type="STRING" id="52586.A0A0B1P736"/>
<evidence type="ECO:0000313" key="3">
    <source>
        <dbReference type="Proteomes" id="UP000030854"/>
    </source>
</evidence>
<feature type="compositionally biased region" description="Basic and acidic residues" evidence="1">
    <location>
        <begin position="287"/>
        <end position="299"/>
    </location>
</feature>
<dbReference type="OMA" id="DIMAPPH"/>
<feature type="region of interest" description="Disordered" evidence="1">
    <location>
        <begin position="141"/>
        <end position="199"/>
    </location>
</feature>
<feature type="region of interest" description="Disordered" evidence="1">
    <location>
        <begin position="282"/>
        <end position="376"/>
    </location>
</feature>
<protein>
    <submittedName>
        <fullName evidence="2">Uncharacterized protein</fullName>
    </submittedName>
</protein>
<reference evidence="2 3" key="1">
    <citation type="journal article" date="2014" name="BMC Genomics">
        <title>Adaptive genomic structural variation in the grape powdery mildew pathogen, Erysiphe necator.</title>
        <authorList>
            <person name="Jones L."/>
            <person name="Riaz S."/>
            <person name="Morales-Cruz A."/>
            <person name="Amrine K.C."/>
            <person name="McGuire B."/>
            <person name="Gubler W.D."/>
            <person name="Walker M.A."/>
            <person name="Cantu D."/>
        </authorList>
    </citation>
    <scope>NUCLEOTIDE SEQUENCE [LARGE SCALE GENOMIC DNA]</scope>
    <source>
        <strain evidence="3">c</strain>
    </source>
</reference>
<feature type="compositionally biased region" description="Polar residues" evidence="1">
    <location>
        <begin position="320"/>
        <end position="335"/>
    </location>
</feature>
<feature type="region of interest" description="Disordered" evidence="1">
    <location>
        <begin position="1"/>
        <end position="48"/>
    </location>
</feature>
<comment type="caution">
    <text evidence="2">The sequence shown here is derived from an EMBL/GenBank/DDBJ whole genome shotgun (WGS) entry which is preliminary data.</text>
</comment>
<dbReference type="AlphaFoldDB" id="A0A0B1P736"/>
<keyword evidence="3" id="KW-1185">Reference proteome</keyword>
<sequence length="542" mass="59886">MPRPKRSKATPSLTTPRNNKSKIKKSTDVASTTSKSSFNDLYDVSDNEEDRRLRIMDSVNGKDENGQALVSPLAEAFLEMEREQYTEKKNVVTSASGDSSMVEAGPSSSSSSLLFEIGRKEQPTPMRESLALAMGNLKTQVSSTNTDFSKVKSRSEPKSDENKVLGEDTGIKARRSQRRMRQTNTLTSPNSLQNTTQYSPSHVDEFNIDVSTPIKGLNTNISDSSILITSSNSKKRKLSEVQVPQSSFETSPPILSETNEIVPATDPNSIASYGYIEESQKDLLPSVEDRSPTPQDIRDIMAPPHSSSSILSSPVATSRPIKTSNRNLRSLRTRTPSIRIDSDSEISSPPSLTHSPDLPSPTIIKSRDKKPKPSHISMSTAQLKALLPRRRRRIARDVSEGVDSDNEINISGLASDEDELTHLIVGPQVQTRNMKLLKGPQARTSVLRKNPIEISKVNTSTSRTYGSADNKVHSGLTKEIEDHHHKLPVENSDNLNNKPQELDKRFIGQELKKAVQKFKEVDNWALEFEDATSSSASPKDAR</sequence>
<dbReference type="HOGENOM" id="CLU_022039_0_0_1"/>
<feature type="region of interest" description="Disordered" evidence="1">
    <location>
        <begin position="89"/>
        <end position="113"/>
    </location>
</feature>
<feature type="compositionally biased region" description="Polar residues" evidence="1">
    <location>
        <begin position="9"/>
        <end position="18"/>
    </location>
</feature>
<organism evidence="2 3">
    <name type="scientific">Uncinula necator</name>
    <name type="common">Grape powdery mildew</name>
    <dbReference type="NCBI Taxonomy" id="52586"/>
    <lineage>
        <taxon>Eukaryota</taxon>
        <taxon>Fungi</taxon>
        <taxon>Dikarya</taxon>
        <taxon>Ascomycota</taxon>
        <taxon>Pezizomycotina</taxon>
        <taxon>Leotiomycetes</taxon>
        <taxon>Erysiphales</taxon>
        <taxon>Erysiphaceae</taxon>
        <taxon>Erysiphe</taxon>
    </lineage>
</organism>
<name>A0A0B1P736_UNCNE</name>
<proteinExistence type="predicted"/>
<evidence type="ECO:0000313" key="2">
    <source>
        <dbReference type="EMBL" id="KHJ33150.1"/>
    </source>
</evidence>
<dbReference type="Proteomes" id="UP000030854">
    <property type="component" value="Unassembled WGS sequence"/>
</dbReference>
<feature type="compositionally biased region" description="Basic and acidic residues" evidence="1">
    <location>
        <begin position="149"/>
        <end position="171"/>
    </location>
</feature>
<accession>A0A0B1P736</accession>
<feature type="compositionally biased region" description="Low complexity" evidence="1">
    <location>
        <begin position="303"/>
        <end position="318"/>
    </location>
</feature>
<dbReference type="EMBL" id="JNVN01001602">
    <property type="protein sequence ID" value="KHJ33150.1"/>
    <property type="molecule type" value="Genomic_DNA"/>
</dbReference>
<evidence type="ECO:0000256" key="1">
    <source>
        <dbReference type="SAM" id="MobiDB-lite"/>
    </source>
</evidence>
<gene>
    <name evidence="2" type="ORF">EV44_g6017</name>
</gene>
<feature type="compositionally biased region" description="Polar residues" evidence="1">
    <location>
        <begin position="28"/>
        <end position="39"/>
    </location>
</feature>
<feature type="compositionally biased region" description="Polar residues" evidence="1">
    <location>
        <begin position="182"/>
        <end position="199"/>
    </location>
</feature>